<feature type="region of interest" description="Disordered" evidence="1">
    <location>
        <begin position="1"/>
        <end position="30"/>
    </location>
</feature>
<reference evidence="2 3" key="1">
    <citation type="journal article" date="2017" name="Curr. Biol.">
        <title>Genome architecture and evolution of a unichromosomal asexual nematode.</title>
        <authorList>
            <person name="Fradin H."/>
            <person name="Zegar C."/>
            <person name="Gutwein M."/>
            <person name="Lucas J."/>
            <person name="Kovtun M."/>
            <person name="Corcoran D."/>
            <person name="Baugh L.R."/>
            <person name="Kiontke K."/>
            <person name="Gunsalus K."/>
            <person name="Fitch D.H."/>
            <person name="Piano F."/>
        </authorList>
    </citation>
    <scope>NUCLEOTIDE SEQUENCE [LARGE SCALE GENOMIC DNA]</scope>
    <source>
        <strain evidence="2">PF1309</strain>
    </source>
</reference>
<feature type="compositionally biased region" description="Polar residues" evidence="1">
    <location>
        <begin position="15"/>
        <end position="30"/>
    </location>
</feature>
<evidence type="ECO:0000256" key="1">
    <source>
        <dbReference type="SAM" id="MobiDB-lite"/>
    </source>
</evidence>
<dbReference type="AlphaFoldDB" id="A0A2A2JBY7"/>
<evidence type="ECO:0000313" key="2">
    <source>
        <dbReference type="EMBL" id="PAV59151.1"/>
    </source>
</evidence>
<comment type="caution">
    <text evidence="2">The sequence shown here is derived from an EMBL/GenBank/DDBJ whole genome shotgun (WGS) entry which is preliminary data.</text>
</comment>
<evidence type="ECO:0000313" key="3">
    <source>
        <dbReference type="Proteomes" id="UP000218231"/>
    </source>
</evidence>
<feature type="compositionally biased region" description="Basic and acidic residues" evidence="1">
    <location>
        <begin position="1"/>
        <end position="14"/>
    </location>
</feature>
<gene>
    <name evidence="2" type="ORF">WR25_24582</name>
</gene>
<proteinExistence type="predicted"/>
<name>A0A2A2JBY7_9BILA</name>
<dbReference type="Proteomes" id="UP000218231">
    <property type="component" value="Unassembled WGS sequence"/>
</dbReference>
<keyword evidence="3" id="KW-1185">Reference proteome</keyword>
<dbReference type="EMBL" id="LIAE01010542">
    <property type="protein sequence ID" value="PAV59151.1"/>
    <property type="molecule type" value="Genomic_DNA"/>
</dbReference>
<organism evidence="2 3">
    <name type="scientific">Diploscapter pachys</name>
    <dbReference type="NCBI Taxonomy" id="2018661"/>
    <lineage>
        <taxon>Eukaryota</taxon>
        <taxon>Metazoa</taxon>
        <taxon>Ecdysozoa</taxon>
        <taxon>Nematoda</taxon>
        <taxon>Chromadorea</taxon>
        <taxon>Rhabditida</taxon>
        <taxon>Rhabditina</taxon>
        <taxon>Rhabditomorpha</taxon>
        <taxon>Rhabditoidea</taxon>
        <taxon>Rhabditidae</taxon>
        <taxon>Diploscapter</taxon>
    </lineage>
</organism>
<protein>
    <submittedName>
        <fullName evidence="2">Uncharacterized protein</fullName>
    </submittedName>
</protein>
<accession>A0A2A2JBY7</accession>
<sequence length="118" mass="13979">MSSKQKTQEKHRDVVSSTRPTSMPDNLYTTWGISNNSDEDEMASERRFLGLLTSLEVERRQMQIDDFAIYYKYAESVWLPRIQLHLLYKDLQNEMHSLRVQTYRYKLSNPIYVIGGLL</sequence>